<keyword evidence="3 8" id="KW-0813">Transport</keyword>
<dbReference type="SUPFAM" id="SSF161098">
    <property type="entry name" value="MetI-like"/>
    <property type="match status" value="2"/>
</dbReference>
<evidence type="ECO:0000256" key="6">
    <source>
        <dbReference type="ARBA" id="ARBA00022989"/>
    </source>
</evidence>
<feature type="transmembrane region" description="Helical" evidence="8">
    <location>
        <begin position="451"/>
        <end position="471"/>
    </location>
</feature>
<feature type="transmembrane region" description="Helical" evidence="8">
    <location>
        <begin position="75"/>
        <end position="98"/>
    </location>
</feature>
<evidence type="ECO:0000313" key="10">
    <source>
        <dbReference type="EMBL" id="KFE50649.1"/>
    </source>
</evidence>
<dbReference type="CDD" id="cd06261">
    <property type="entry name" value="TM_PBP2"/>
    <property type="match status" value="2"/>
</dbReference>
<dbReference type="InterPro" id="IPR000515">
    <property type="entry name" value="MetI-like"/>
</dbReference>
<feature type="transmembrane region" description="Helical" evidence="8">
    <location>
        <begin position="21"/>
        <end position="40"/>
    </location>
</feature>
<evidence type="ECO:0000256" key="1">
    <source>
        <dbReference type="ARBA" id="ARBA00004651"/>
    </source>
</evidence>
<feature type="domain" description="ABC transmembrane type-1" evidence="9">
    <location>
        <begin position="380"/>
        <end position="568"/>
    </location>
</feature>
<reference evidence="10 11" key="1">
    <citation type="submission" date="2014-07" db="EMBL/GenBank/DDBJ databases">
        <title>Draft Genome Sequences of Environmental Pseudomonas syringae strains.</title>
        <authorList>
            <person name="Baltrus D.A."/>
            <person name="Berge O."/>
            <person name="Morris C."/>
        </authorList>
    </citation>
    <scope>NUCLEOTIDE SEQUENCE [LARGE SCALE GENOMIC DNA]</scope>
    <source>
        <strain evidence="10 11">GAW0119</strain>
    </source>
</reference>
<dbReference type="Proteomes" id="UP000028631">
    <property type="component" value="Unassembled WGS sequence"/>
</dbReference>
<evidence type="ECO:0000256" key="4">
    <source>
        <dbReference type="ARBA" id="ARBA00022475"/>
    </source>
</evidence>
<feature type="transmembrane region" description="Helical" evidence="8">
    <location>
        <begin position="417"/>
        <end position="439"/>
    </location>
</feature>
<protein>
    <submittedName>
        <fullName evidence="10">ABC transporter permease</fullName>
    </submittedName>
</protein>
<keyword evidence="4" id="KW-1003">Cell membrane</keyword>
<feature type="domain" description="ABC transmembrane type-1" evidence="9">
    <location>
        <begin position="73"/>
        <end position="277"/>
    </location>
</feature>
<proteinExistence type="inferred from homology"/>
<dbReference type="PROSITE" id="PS50928">
    <property type="entry name" value="ABC_TM1"/>
    <property type="match status" value="2"/>
</dbReference>
<keyword evidence="7 8" id="KW-0472">Membrane</keyword>
<comment type="similarity">
    <text evidence="2">Belongs to the binding-protein-dependent transport system permease family. CysTW subfamily.</text>
</comment>
<dbReference type="PANTHER" id="PTHR42929:SF5">
    <property type="entry name" value="ABC TRANSPORTER PERMEASE PROTEIN"/>
    <property type="match status" value="1"/>
</dbReference>
<keyword evidence="6 8" id="KW-1133">Transmembrane helix</keyword>
<dbReference type="PANTHER" id="PTHR42929">
    <property type="entry name" value="INNER MEMBRANE ABC TRANSPORTER PERMEASE PROTEIN YDCU-RELATED-RELATED"/>
    <property type="match status" value="1"/>
</dbReference>
<evidence type="ECO:0000256" key="5">
    <source>
        <dbReference type="ARBA" id="ARBA00022692"/>
    </source>
</evidence>
<feature type="transmembrane region" description="Helical" evidence="8">
    <location>
        <begin position="384"/>
        <end position="405"/>
    </location>
</feature>
<feature type="transmembrane region" description="Helical" evidence="8">
    <location>
        <begin position="550"/>
        <end position="571"/>
    </location>
</feature>
<dbReference type="EMBL" id="JPQU01000100">
    <property type="protein sequence ID" value="KFE50649.1"/>
    <property type="molecule type" value="Genomic_DNA"/>
</dbReference>
<dbReference type="Pfam" id="PF00528">
    <property type="entry name" value="BPD_transp_1"/>
    <property type="match status" value="1"/>
</dbReference>
<dbReference type="GO" id="GO:0055085">
    <property type="term" value="P:transmembrane transport"/>
    <property type="evidence" value="ECO:0007669"/>
    <property type="project" value="InterPro"/>
</dbReference>
<comment type="subcellular location">
    <subcellularLocation>
        <location evidence="1 8">Cell membrane</location>
        <topology evidence="1 8">Multi-pass membrane protein</topology>
    </subcellularLocation>
</comment>
<feature type="transmembrane region" description="Helical" evidence="8">
    <location>
        <begin position="110"/>
        <end position="131"/>
    </location>
</feature>
<evidence type="ECO:0000256" key="8">
    <source>
        <dbReference type="RuleBase" id="RU363032"/>
    </source>
</evidence>
<evidence type="ECO:0000256" key="7">
    <source>
        <dbReference type="ARBA" id="ARBA00023136"/>
    </source>
</evidence>
<feature type="transmembrane region" description="Helical" evidence="8">
    <location>
        <begin position="256"/>
        <end position="277"/>
    </location>
</feature>
<feature type="transmembrane region" description="Helical" evidence="8">
    <location>
        <begin position="500"/>
        <end position="530"/>
    </location>
</feature>
<evidence type="ECO:0000313" key="11">
    <source>
        <dbReference type="Proteomes" id="UP000028631"/>
    </source>
</evidence>
<comment type="caution">
    <text evidence="10">The sequence shown here is derived from an EMBL/GenBank/DDBJ whole genome shotgun (WGS) entry which is preliminary data.</text>
</comment>
<keyword evidence="11" id="KW-1185">Reference proteome</keyword>
<evidence type="ECO:0000259" key="9">
    <source>
        <dbReference type="PROSITE" id="PS50928"/>
    </source>
</evidence>
<accession>A0A085V5D6</accession>
<organism evidence="10 11">
    <name type="scientific">Pseudomonas syringae</name>
    <dbReference type="NCBI Taxonomy" id="317"/>
    <lineage>
        <taxon>Bacteria</taxon>
        <taxon>Pseudomonadati</taxon>
        <taxon>Pseudomonadota</taxon>
        <taxon>Gammaproteobacteria</taxon>
        <taxon>Pseudomonadales</taxon>
        <taxon>Pseudomonadaceae</taxon>
        <taxon>Pseudomonas</taxon>
    </lineage>
</organism>
<feature type="transmembrane region" description="Helical" evidence="8">
    <location>
        <begin position="151"/>
        <end position="176"/>
    </location>
</feature>
<dbReference type="GO" id="GO:0005886">
    <property type="term" value="C:plasma membrane"/>
    <property type="evidence" value="ECO:0007669"/>
    <property type="project" value="UniProtKB-SubCell"/>
</dbReference>
<sequence>MGRAAGDVAGWRGTAMNLRRGLLPAIPALIFLSLFFLLPVGEMLMGSFQDANGSFSLGNFERIASTPVYGRVLGITFWISALTALLAVLMAYPIAYLLTRLSPYGRERWMLWIMLPFWTSYLVKTYAWMLLLSRKGLVTTLAASVMDNPSGLVPALSGVLIGMVHSMLPLAVITLLPIMRSIDQRLTPAAQTLGASRAMSFFSIFLPLSAPGIAAAALLVFITSLGFFIVPALLGSPREMMVAQLVISSVLDLFDMRFAGALSVVLLASSLVVFLIYDRVAGLSSLGGEAPEGKRSGRGLQLLIWLGHFSARFGNERARGGDSKLLTGYSILLVMLLILPVLIVVPLAFTSSPFIAFPPKMYSFKWFIEFFTSPVWQAALLRSFGVGIATALLALVLGFGATMALTRLSAGWRKGLFVLFIAPLIVPRIVIALGLLYLFSRMGLAGKDLGLVLGHTVLALPYVVVTLSAAFKQYDWRLDDAARVLGAGTFTRLRTVTLPLMSASLVSAFLLAFITSFDDLTVAIFVSGGINTTLPKQMWDSIQLALTPTLAAASTTLLVFIVFFAVVAQWVSRRSISKRKGL</sequence>
<gene>
    <name evidence="10" type="ORF">IV01_25355</name>
</gene>
<dbReference type="Gene3D" id="1.10.3720.10">
    <property type="entry name" value="MetI-like"/>
    <property type="match status" value="2"/>
</dbReference>
<dbReference type="AlphaFoldDB" id="A0A085V5D6"/>
<name>A0A085V5D6_PSESX</name>
<evidence type="ECO:0000256" key="3">
    <source>
        <dbReference type="ARBA" id="ARBA00022448"/>
    </source>
</evidence>
<evidence type="ECO:0000256" key="2">
    <source>
        <dbReference type="ARBA" id="ARBA00007069"/>
    </source>
</evidence>
<keyword evidence="5 8" id="KW-0812">Transmembrane</keyword>
<dbReference type="InterPro" id="IPR035906">
    <property type="entry name" value="MetI-like_sf"/>
</dbReference>
<dbReference type="PATRIC" id="fig|317.175.peg.5283"/>
<feature type="transmembrane region" description="Helical" evidence="8">
    <location>
        <begin position="326"/>
        <end position="349"/>
    </location>
</feature>
<feature type="transmembrane region" description="Helical" evidence="8">
    <location>
        <begin position="212"/>
        <end position="235"/>
    </location>
</feature>